<feature type="compositionally biased region" description="Basic and acidic residues" evidence="1">
    <location>
        <begin position="399"/>
        <end position="408"/>
    </location>
</feature>
<accession>A0ABR1TY09</accession>
<dbReference type="EMBL" id="JAQQWK010000002">
    <property type="protein sequence ID" value="KAK8051397.1"/>
    <property type="molecule type" value="Genomic_DNA"/>
</dbReference>
<organism evidence="2 3">
    <name type="scientific">Apiospora rasikravindrae</name>
    <dbReference type="NCBI Taxonomy" id="990691"/>
    <lineage>
        <taxon>Eukaryota</taxon>
        <taxon>Fungi</taxon>
        <taxon>Dikarya</taxon>
        <taxon>Ascomycota</taxon>
        <taxon>Pezizomycotina</taxon>
        <taxon>Sordariomycetes</taxon>
        <taxon>Xylariomycetidae</taxon>
        <taxon>Amphisphaeriales</taxon>
        <taxon>Apiosporaceae</taxon>
        <taxon>Apiospora</taxon>
    </lineage>
</organism>
<gene>
    <name evidence="2" type="ORF">PG993_002782</name>
</gene>
<evidence type="ECO:0000313" key="2">
    <source>
        <dbReference type="EMBL" id="KAK8051397.1"/>
    </source>
</evidence>
<evidence type="ECO:0000256" key="1">
    <source>
        <dbReference type="SAM" id="MobiDB-lite"/>
    </source>
</evidence>
<evidence type="ECO:0000313" key="3">
    <source>
        <dbReference type="Proteomes" id="UP001444661"/>
    </source>
</evidence>
<sequence length="505" mass="56426">MCLEGTVHPVFGNWAAVNSELHEELRQPLLLASRILGTSPALEWISDFFIDDIFSKGYPGGQPPQAQSRINSKGNSTPYSIARHHKAPWASPEQRKLWLDKSSQEMSRGIAKTITWQLDADMFSQKGWNGYTCRHRRGKPSLPLDELDSYAAIEAGDRACREQGFPQRHLTILLMTEYPARLRDLRKKGLSESKEYLLTAFMSTVTILHELAHAVYWRDFRSLSKGMREPYYGADLEMELGESFIAHLFGGYVPVPIKGITGLKDGLAWKQFLSWDDHRSHWASGSGAGKTTSLTLLQDPSLPHCPVAADSRHSQERHGNSPKREPCYLLPDFNLSGEGWKWKRRPGAPFRIPQYDGYMCPDLTLPIAPEYVITEALPRRQPQGAAKLVVPSSVPSNESRLRQDEKPTAIKASDSCNSSSTVPRGHPVHETTARLGPTSRPYLEVPRIGFSRLDKLSGCTGDLMSKKPPGIGSITCELTVDELKKRLSHLIGVSLCELETLFDGQ</sequence>
<feature type="region of interest" description="Disordered" evidence="1">
    <location>
        <begin position="383"/>
        <end position="440"/>
    </location>
</feature>
<comment type="caution">
    <text evidence="2">The sequence shown here is derived from an EMBL/GenBank/DDBJ whole genome shotgun (WGS) entry which is preliminary data.</text>
</comment>
<dbReference type="Proteomes" id="UP001444661">
    <property type="component" value="Unassembled WGS sequence"/>
</dbReference>
<keyword evidence="3" id="KW-1185">Reference proteome</keyword>
<name>A0ABR1TY09_9PEZI</name>
<protein>
    <recommendedName>
        <fullName evidence="4">SprT-like domain-containing protein</fullName>
    </recommendedName>
</protein>
<proteinExistence type="predicted"/>
<reference evidence="2 3" key="1">
    <citation type="submission" date="2023-01" db="EMBL/GenBank/DDBJ databases">
        <title>Analysis of 21 Apiospora genomes using comparative genomics revels a genus with tremendous synthesis potential of carbohydrate active enzymes and secondary metabolites.</title>
        <authorList>
            <person name="Sorensen T."/>
        </authorList>
    </citation>
    <scope>NUCLEOTIDE SEQUENCE [LARGE SCALE GENOMIC DNA]</scope>
    <source>
        <strain evidence="2 3">CBS 33761</strain>
    </source>
</reference>
<evidence type="ECO:0008006" key="4">
    <source>
        <dbReference type="Google" id="ProtNLM"/>
    </source>
</evidence>